<comment type="caution">
    <text evidence="1">The sequence shown here is derived from an EMBL/GenBank/DDBJ whole genome shotgun (WGS) entry which is preliminary data.</text>
</comment>
<proteinExistence type="predicted"/>
<reference evidence="1 2" key="1">
    <citation type="submission" date="2016-09" db="EMBL/GenBank/DDBJ databases">
        <title>100K Listeria isolates.</title>
        <authorList>
            <person name="Chen P."/>
            <person name="Weimer B.C."/>
            <person name="Kong N."/>
            <person name="Huang B."/>
        </authorList>
    </citation>
    <scope>NUCLEOTIDE SEQUENCE [LARGE SCALE GENOMIC DNA]</scope>
    <source>
        <strain evidence="1 2">BCW_2383</strain>
    </source>
</reference>
<name>A0AAX1V211_LISMN</name>
<sequence length="155" mass="17291">MLRKSRWLLILLLLIVLVALSACVDSGNGDVSGVPAKRGKQHFPPTDTKKGWIELLATDGISSQGDLPCVYEEAESVEKLEVHMKELSTVSLTYIYIDGYIVQMEQGGGELSFQIQLSKAELKRGIHELTAVQYQENNPDTNKVELLKRANYEVK</sequence>
<evidence type="ECO:0000313" key="2">
    <source>
        <dbReference type="Proteomes" id="UP000852906"/>
    </source>
</evidence>
<dbReference type="EMBL" id="MJTJ01000020">
    <property type="protein sequence ID" value="OET48244.1"/>
    <property type="molecule type" value="Genomic_DNA"/>
</dbReference>
<gene>
    <name evidence="1" type="ORF">AJL21_13910</name>
</gene>
<evidence type="ECO:0000313" key="1">
    <source>
        <dbReference type="EMBL" id="OET48244.1"/>
    </source>
</evidence>
<dbReference type="AlphaFoldDB" id="A0AAX1V211"/>
<dbReference type="Proteomes" id="UP000852906">
    <property type="component" value="Unassembled WGS sequence"/>
</dbReference>
<organism evidence="1 2">
    <name type="scientific">Listeria monocytogenes</name>
    <dbReference type="NCBI Taxonomy" id="1639"/>
    <lineage>
        <taxon>Bacteria</taxon>
        <taxon>Bacillati</taxon>
        <taxon>Bacillota</taxon>
        <taxon>Bacilli</taxon>
        <taxon>Bacillales</taxon>
        <taxon>Listeriaceae</taxon>
        <taxon>Listeria</taxon>
    </lineage>
</organism>
<dbReference type="PROSITE" id="PS51257">
    <property type="entry name" value="PROKAR_LIPOPROTEIN"/>
    <property type="match status" value="1"/>
</dbReference>
<protein>
    <submittedName>
        <fullName evidence="1">Superoxide dismutase</fullName>
    </submittedName>
</protein>
<accession>A0AAX1V211</accession>